<name>A0ABU3NQE5_9CHLR</name>
<gene>
    <name evidence="3" type="ORF">QYE77_12340</name>
</gene>
<dbReference type="EMBL" id="JAUHMF010000002">
    <property type="protein sequence ID" value="MDT8899053.1"/>
    <property type="molecule type" value="Genomic_DNA"/>
</dbReference>
<evidence type="ECO:0000313" key="3">
    <source>
        <dbReference type="EMBL" id="MDT8899053.1"/>
    </source>
</evidence>
<dbReference type="RefSeq" id="WP_315625734.1">
    <property type="nucleotide sequence ID" value="NZ_JAUHMF010000002.1"/>
</dbReference>
<evidence type="ECO:0000259" key="2">
    <source>
        <dbReference type="Pfam" id="PF10400"/>
    </source>
</evidence>
<feature type="domain" description="Transcription regulator PadR N-terminal" evidence="1">
    <location>
        <begin position="22"/>
        <end position="95"/>
    </location>
</feature>
<evidence type="ECO:0000313" key="4">
    <source>
        <dbReference type="Proteomes" id="UP001254165"/>
    </source>
</evidence>
<reference evidence="3 4" key="1">
    <citation type="submission" date="2023-07" db="EMBL/GenBank/DDBJ databases">
        <title>Novel species of Thermanaerothrix with wide hydrolytic capabilities.</title>
        <authorList>
            <person name="Zayulina K.S."/>
            <person name="Podosokorskaya O.A."/>
            <person name="Elcheninov A.G."/>
        </authorList>
    </citation>
    <scope>NUCLEOTIDE SEQUENCE [LARGE SCALE GENOMIC DNA]</scope>
    <source>
        <strain evidence="3 4">4228-RoL</strain>
    </source>
</reference>
<dbReference type="Gene3D" id="1.10.10.10">
    <property type="entry name" value="Winged helix-like DNA-binding domain superfamily/Winged helix DNA-binding domain"/>
    <property type="match status" value="1"/>
</dbReference>
<dbReference type="InterPro" id="IPR018309">
    <property type="entry name" value="Tscrpt_reg_PadR_C"/>
</dbReference>
<dbReference type="PANTHER" id="PTHR43252:SF4">
    <property type="entry name" value="TRANSCRIPTIONAL REGULATORY PROTEIN"/>
    <property type="match status" value="1"/>
</dbReference>
<protein>
    <submittedName>
        <fullName evidence="3">PadR family transcriptional regulator</fullName>
    </submittedName>
</protein>
<accession>A0ABU3NQE5</accession>
<dbReference type="InterPro" id="IPR036390">
    <property type="entry name" value="WH_DNA-bd_sf"/>
</dbReference>
<proteinExistence type="predicted"/>
<organism evidence="3 4">
    <name type="scientific">Thermanaerothrix solaris</name>
    <dbReference type="NCBI Taxonomy" id="3058434"/>
    <lineage>
        <taxon>Bacteria</taxon>
        <taxon>Bacillati</taxon>
        <taxon>Chloroflexota</taxon>
        <taxon>Anaerolineae</taxon>
        <taxon>Anaerolineales</taxon>
        <taxon>Anaerolineaceae</taxon>
        <taxon>Thermanaerothrix</taxon>
    </lineage>
</organism>
<dbReference type="InterPro" id="IPR036388">
    <property type="entry name" value="WH-like_DNA-bd_sf"/>
</dbReference>
<evidence type="ECO:0000259" key="1">
    <source>
        <dbReference type="Pfam" id="PF03551"/>
    </source>
</evidence>
<feature type="domain" description="Transcription regulator PadR C-terminal" evidence="2">
    <location>
        <begin position="109"/>
        <end position="181"/>
    </location>
</feature>
<comment type="caution">
    <text evidence="3">The sequence shown here is derived from an EMBL/GenBank/DDBJ whole genome shotgun (WGS) entry which is preliminary data.</text>
</comment>
<dbReference type="SUPFAM" id="SSF46785">
    <property type="entry name" value="Winged helix' DNA-binding domain"/>
    <property type="match status" value="1"/>
</dbReference>
<dbReference type="InterPro" id="IPR005149">
    <property type="entry name" value="Tscrpt_reg_PadR_N"/>
</dbReference>
<sequence length="189" mass="21772">MSIDRNVGFNPMRRSPTPEYPLLALLLERPMHGYELHRVFSQDLGGIWHLSQSQLYASLARLEARGWVKGHEEAAERGLPRRVFALTAQGRGAAEEWLYQPSRCSVQIIRLELPTRLYLLKRLAPQAIPDFLARQRTEIVRGLERLRAQCQDIPDHQPYNRMACSLRIHQVESLLAWFDQTFSDIGGSL</sequence>
<dbReference type="Pfam" id="PF10400">
    <property type="entry name" value="Vir_act_alpha_C"/>
    <property type="match status" value="1"/>
</dbReference>
<dbReference type="Proteomes" id="UP001254165">
    <property type="component" value="Unassembled WGS sequence"/>
</dbReference>
<dbReference type="PANTHER" id="PTHR43252">
    <property type="entry name" value="TRANSCRIPTIONAL REGULATOR YQJI"/>
    <property type="match status" value="1"/>
</dbReference>
<keyword evidence="4" id="KW-1185">Reference proteome</keyword>
<dbReference type="Pfam" id="PF03551">
    <property type="entry name" value="PadR"/>
    <property type="match status" value="1"/>
</dbReference>